<accession>F6EQD1</accession>
<feature type="transmembrane region" description="Helical" evidence="1">
    <location>
        <begin position="170"/>
        <end position="188"/>
    </location>
</feature>
<dbReference type="HOGENOM" id="CLU_1222685_0_0_11"/>
<evidence type="ECO:0000313" key="3">
    <source>
        <dbReference type="Proteomes" id="UP000009235"/>
    </source>
</evidence>
<protein>
    <recommendedName>
        <fullName evidence="4">Integral membrane protein</fullName>
    </recommendedName>
</protein>
<reference evidence="2 3" key="1">
    <citation type="journal article" date="2011" name="J. Bacteriol.">
        <title>Complete genome sequence of Amycolicicoccus subflavus DQS3-9A1T, an actinomycete isolated from crude oil-polluted soil.</title>
        <authorList>
            <person name="Cai M."/>
            <person name="Chen W.M."/>
            <person name="Nie Y."/>
            <person name="Chi C.Q."/>
            <person name="Wang Y.N."/>
            <person name="Tang Y.Q."/>
            <person name="Li G.Y."/>
            <person name="Wu X.L."/>
        </authorList>
    </citation>
    <scope>NUCLEOTIDE SEQUENCE [LARGE SCALE GENOMIC DNA]</scope>
    <source>
        <strain evidence="3">DSM 45089 / DQS3-9A1</strain>
    </source>
</reference>
<name>F6EQD1_HOYSD</name>
<feature type="transmembrane region" description="Helical" evidence="1">
    <location>
        <begin position="65"/>
        <end position="89"/>
    </location>
</feature>
<feature type="transmembrane region" description="Helical" evidence="1">
    <location>
        <begin position="101"/>
        <end position="125"/>
    </location>
</feature>
<dbReference type="AlphaFoldDB" id="F6EQD1"/>
<evidence type="ECO:0000313" key="2">
    <source>
        <dbReference type="EMBL" id="AEF40616.1"/>
    </source>
</evidence>
<keyword evidence="1" id="KW-1133">Transmembrane helix</keyword>
<keyword evidence="3" id="KW-1185">Reference proteome</keyword>
<dbReference type="eggNOG" id="ENOG5033YRJ">
    <property type="taxonomic scope" value="Bacteria"/>
</dbReference>
<feature type="transmembrane region" description="Helical" evidence="1">
    <location>
        <begin position="194"/>
        <end position="213"/>
    </location>
</feature>
<proteinExistence type="predicted"/>
<keyword evidence="1" id="KW-0472">Membrane</keyword>
<organism evidence="2 3">
    <name type="scientific">Hoyosella subflava (strain DSM 45089 / JCM 17490 / NBRC 109087 / DQS3-9A1)</name>
    <name type="common">Amycolicicoccus subflavus</name>
    <dbReference type="NCBI Taxonomy" id="443218"/>
    <lineage>
        <taxon>Bacteria</taxon>
        <taxon>Bacillati</taxon>
        <taxon>Actinomycetota</taxon>
        <taxon>Actinomycetes</taxon>
        <taxon>Mycobacteriales</taxon>
        <taxon>Hoyosellaceae</taxon>
        <taxon>Hoyosella</taxon>
    </lineage>
</organism>
<dbReference type="OrthoDB" id="4964600at2"/>
<dbReference type="RefSeq" id="WP_013806965.1">
    <property type="nucleotide sequence ID" value="NC_015564.1"/>
</dbReference>
<gene>
    <name evidence="2" type="ordered locus">AS9A_2167</name>
</gene>
<evidence type="ECO:0008006" key="4">
    <source>
        <dbReference type="Google" id="ProtNLM"/>
    </source>
</evidence>
<keyword evidence="1" id="KW-0812">Transmembrane</keyword>
<feature type="transmembrane region" description="Helical" evidence="1">
    <location>
        <begin position="137"/>
        <end position="158"/>
    </location>
</feature>
<dbReference type="STRING" id="443218.AS9A_2167"/>
<dbReference type="EMBL" id="CP002786">
    <property type="protein sequence ID" value="AEF40616.1"/>
    <property type="molecule type" value="Genomic_DNA"/>
</dbReference>
<dbReference type="Proteomes" id="UP000009235">
    <property type="component" value="Chromosome"/>
</dbReference>
<evidence type="ECO:0000256" key="1">
    <source>
        <dbReference type="SAM" id="Phobius"/>
    </source>
</evidence>
<feature type="transmembrane region" description="Helical" evidence="1">
    <location>
        <begin position="21"/>
        <end position="45"/>
    </location>
</feature>
<dbReference type="KEGG" id="asd:AS9A_2167"/>
<sequence length="226" mass="23563">MNISVEKVPAQRRAGTTPASTLRIFGLTCLIAALLGAASGIYLAVAARTPAVSEDMWSYPQSPGAFAVTQAWFAIQHVGLLLGLLGLLWSGATGASRTGRWGCYAALAGMAGLTVAEIAAVTARFDTMTTTLVAGLGAVYGVTSVVIGAGLVAAGVAVRKARIWGGWRSWVPLAAGVWVFAPMMPALAMSFVGARLAITGWMLLFAALGWTLLHPNKPHRRNRGRS</sequence>